<keyword evidence="2" id="KW-0472">Membrane</keyword>
<sequence length="288" mass="30183">MDITAVVFYIVIALVGRASASIVSTNILLPAWLFNPEPTGATFTGQISTSLGTTYYTLDCNYEFTNFVGQGGQCRYNGYTFSAISSTTAYVLSSVSLAKSDGSNSLQAFQQAITIHCGPVGYANIASCTSTYLSNIEDPEDEITADESASNAIYSTVIIVGPESTLYPFFFTSSSNNAASSTAMPRGMPTNPMPSPTSGPASSATHGTAAKVGTGLGVPLGACVLAGLALLLYRHAKHKERSRLSQMGNMASVGGLAMELEGKRISDTALANKMQGRQPPVYSMELQG</sequence>
<dbReference type="RefSeq" id="XP_037164804.1">
    <property type="nucleotide sequence ID" value="XM_037308538.1"/>
</dbReference>
<dbReference type="AlphaFoldDB" id="A0A8H6FVH4"/>
<evidence type="ECO:0000313" key="5">
    <source>
        <dbReference type="Proteomes" id="UP000578531"/>
    </source>
</evidence>
<keyword evidence="3" id="KW-0732">Signal</keyword>
<comment type="caution">
    <text evidence="4">The sequence shown here is derived from an EMBL/GenBank/DDBJ whole genome shotgun (WGS) entry which is preliminary data.</text>
</comment>
<reference evidence="4 5" key="1">
    <citation type="journal article" date="2020" name="Genomics">
        <title>Complete, high-quality genomes from long-read metagenomic sequencing of two wolf lichen thalli reveals enigmatic genome architecture.</title>
        <authorList>
            <person name="McKenzie S.K."/>
            <person name="Walston R.F."/>
            <person name="Allen J.L."/>
        </authorList>
    </citation>
    <scope>NUCLEOTIDE SEQUENCE [LARGE SCALE GENOMIC DNA]</scope>
    <source>
        <strain evidence="4">WasteWater2</strain>
    </source>
</reference>
<name>A0A8H6FVH4_9LECA</name>
<evidence type="ECO:0000256" key="1">
    <source>
        <dbReference type="SAM" id="MobiDB-lite"/>
    </source>
</evidence>
<feature type="signal peptide" evidence="3">
    <location>
        <begin position="1"/>
        <end position="20"/>
    </location>
</feature>
<dbReference type="Proteomes" id="UP000578531">
    <property type="component" value="Unassembled WGS sequence"/>
</dbReference>
<protein>
    <submittedName>
        <fullName evidence="4">Uncharacterized protein</fullName>
    </submittedName>
</protein>
<proteinExistence type="predicted"/>
<feature type="chain" id="PRO_5034901648" evidence="3">
    <location>
        <begin position="21"/>
        <end position="288"/>
    </location>
</feature>
<dbReference type="EMBL" id="JACCJC010000025">
    <property type="protein sequence ID" value="KAF6235433.1"/>
    <property type="molecule type" value="Genomic_DNA"/>
</dbReference>
<evidence type="ECO:0000313" key="4">
    <source>
        <dbReference type="EMBL" id="KAF6235433.1"/>
    </source>
</evidence>
<feature type="region of interest" description="Disordered" evidence="1">
    <location>
        <begin position="180"/>
        <end position="207"/>
    </location>
</feature>
<keyword evidence="5" id="KW-1185">Reference proteome</keyword>
<evidence type="ECO:0000256" key="2">
    <source>
        <dbReference type="SAM" id="Phobius"/>
    </source>
</evidence>
<feature type="transmembrane region" description="Helical" evidence="2">
    <location>
        <begin position="212"/>
        <end position="233"/>
    </location>
</feature>
<dbReference type="OrthoDB" id="5424555at2759"/>
<dbReference type="GeneID" id="59288290"/>
<gene>
    <name evidence="4" type="ORF">HO173_006629</name>
</gene>
<organism evidence="4 5">
    <name type="scientific">Letharia columbiana</name>
    <dbReference type="NCBI Taxonomy" id="112416"/>
    <lineage>
        <taxon>Eukaryota</taxon>
        <taxon>Fungi</taxon>
        <taxon>Dikarya</taxon>
        <taxon>Ascomycota</taxon>
        <taxon>Pezizomycotina</taxon>
        <taxon>Lecanoromycetes</taxon>
        <taxon>OSLEUM clade</taxon>
        <taxon>Lecanoromycetidae</taxon>
        <taxon>Lecanorales</taxon>
        <taxon>Lecanorineae</taxon>
        <taxon>Parmeliaceae</taxon>
        <taxon>Letharia</taxon>
    </lineage>
</organism>
<accession>A0A8H6FVH4</accession>
<keyword evidence="2" id="KW-0812">Transmembrane</keyword>
<evidence type="ECO:0000256" key="3">
    <source>
        <dbReference type="SAM" id="SignalP"/>
    </source>
</evidence>
<keyword evidence="2" id="KW-1133">Transmembrane helix</keyword>